<reference evidence="2" key="2">
    <citation type="submission" date="2020-09" db="EMBL/GenBank/DDBJ databases">
        <authorList>
            <person name="Sun Q."/>
            <person name="Ohkuma M."/>
        </authorList>
    </citation>
    <scope>NUCLEOTIDE SEQUENCE</scope>
    <source>
        <strain evidence="2">JCM 19831</strain>
    </source>
</reference>
<proteinExistence type="predicted"/>
<dbReference type="PANTHER" id="PTHR42889">
    <property type="entry name" value="BLR3681 PROTEIN"/>
    <property type="match status" value="1"/>
</dbReference>
<organism evidence="2 3">
    <name type="scientific">Dactylosporangium sucinum</name>
    <dbReference type="NCBI Taxonomy" id="1424081"/>
    <lineage>
        <taxon>Bacteria</taxon>
        <taxon>Bacillati</taxon>
        <taxon>Actinomycetota</taxon>
        <taxon>Actinomycetes</taxon>
        <taxon>Micromonosporales</taxon>
        <taxon>Micromonosporaceae</taxon>
        <taxon>Dactylosporangium</taxon>
    </lineage>
</organism>
<evidence type="ECO:0000313" key="2">
    <source>
        <dbReference type="EMBL" id="GGM87186.1"/>
    </source>
</evidence>
<dbReference type="InterPro" id="IPR006680">
    <property type="entry name" value="Amidohydro-rel"/>
</dbReference>
<dbReference type="InterPro" id="IPR032466">
    <property type="entry name" value="Metal_Hydrolase"/>
</dbReference>
<comment type="caution">
    <text evidence="2">The sequence shown here is derived from an EMBL/GenBank/DDBJ whole genome shotgun (WGS) entry which is preliminary data.</text>
</comment>
<feature type="domain" description="Amidohydrolase-related" evidence="1">
    <location>
        <begin position="92"/>
        <end position="327"/>
    </location>
</feature>
<dbReference type="Pfam" id="PF04909">
    <property type="entry name" value="Amidohydro_2"/>
    <property type="match status" value="1"/>
</dbReference>
<dbReference type="Gene3D" id="3.20.20.140">
    <property type="entry name" value="Metal-dependent hydrolases"/>
    <property type="match status" value="1"/>
</dbReference>
<dbReference type="SUPFAM" id="SSF51556">
    <property type="entry name" value="Metallo-dependent hydrolases"/>
    <property type="match status" value="1"/>
</dbReference>
<protein>
    <submittedName>
        <fullName evidence="2">Amidohydrolase</fullName>
    </submittedName>
</protein>
<keyword evidence="3" id="KW-1185">Reference proteome</keyword>
<sequence>MDDDVFIIDALVHALNWTEENWADPVAAGSSAEAAAYTAAHQGSGAYDMPRELFLRDWSPEDSANLLFRESTTSVGVFNPQPLFVFKDGQTSVEKAIEAIRRYPTRFIGAYAAIDPLREGWRSYLAEQVDALKPLGLKVYPASWQEKGMQTWGLNDPKVAFPLFEYALELGIRHIAIHKALPIGPMEYRGAFGPSDVEGAAARFPDIEFEIVHGGMSFTEETAWLLAKFKNVHINLENMNIVVARRPRTFARILLSLLHVGGNAVYERIHWGTGTFQFHPRPCIESFLDFEFPEELLEETGLYHPVEQITLDHKRDILGRNFARLHGLDIAELKRKIAGDEFSRPDGEPLPAPYSTLDWISPDLHARTFTPLGAR</sequence>
<dbReference type="AlphaFoldDB" id="A0A917UH36"/>
<name>A0A917UH36_9ACTN</name>
<reference evidence="2" key="1">
    <citation type="journal article" date="2014" name="Int. J. Syst. Evol. Microbiol.">
        <title>Complete genome sequence of Corynebacterium casei LMG S-19264T (=DSM 44701T), isolated from a smear-ripened cheese.</title>
        <authorList>
            <consortium name="US DOE Joint Genome Institute (JGI-PGF)"/>
            <person name="Walter F."/>
            <person name="Albersmeier A."/>
            <person name="Kalinowski J."/>
            <person name="Ruckert C."/>
        </authorList>
    </citation>
    <scope>NUCLEOTIDE SEQUENCE</scope>
    <source>
        <strain evidence="2">JCM 19831</strain>
    </source>
</reference>
<evidence type="ECO:0000259" key="1">
    <source>
        <dbReference type="Pfam" id="PF04909"/>
    </source>
</evidence>
<gene>
    <name evidence="2" type="ORF">GCM10007977_106410</name>
</gene>
<dbReference type="Proteomes" id="UP000642070">
    <property type="component" value="Unassembled WGS sequence"/>
</dbReference>
<dbReference type="PANTHER" id="PTHR42889:SF1">
    <property type="entry name" value="BLR3681 PROTEIN"/>
    <property type="match status" value="1"/>
</dbReference>
<evidence type="ECO:0000313" key="3">
    <source>
        <dbReference type="Proteomes" id="UP000642070"/>
    </source>
</evidence>
<dbReference type="RefSeq" id="WP_190257774.1">
    <property type="nucleotide sequence ID" value="NZ_BMPI01000110.1"/>
</dbReference>
<dbReference type="GO" id="GO:0016787">
    <property type="term" value="F:hydrolase activity"/>
    <property type="evidence" value="ECO:0007669"/>
    <property type="project" value="InterPro"/>
</dbReference>
<accession>A0A917UH36</accession>
<dbReference type="EMBL" id="BMPI01000110">
    <property type="protein sequence ID" value="GGM87186.1"/>
    <property type="molecule type" value="Genomic_DNA"/>
</dbReference>